<dbReference type="Proteomes" id="UP000028725">
    <property type="component" value="Unassembled WGS sequence"/>
</dbReference>
<dbReference type="InterPro" id="IPR008969">
    <property type="entry name" value="CarboxyPept-like_regulatory"/>
</dbReference>
<dbReference type="InterPro" id="IPR051417">
    <property type="entry name" value="SDr/BOS_complex"/>
</dbReference>
<dbReference type="OrthoDB" id="5499103at2"/>
<accession>A0A085VYW2</accession>
<dbReference type="PANTHER" id="PTHR23303:SF14">
    <property type="entry name" value="BOS COMPLEX SUBUNIT NOMO1-RELATED"/>
    <property type="match status" value="1"/>
</dbReference>
<proteinExistence type="predicted"/>
<dbReference type="PANTHER" id="PTHR23303">
    <property type="entry name" value="CARBOXYPEPTIDASE REGULATORY REGION-CONTAINING"/>
    <property type="match status" value="1"/>
</dbReference>
<comment type="caution">
    <text evidence="3">The sequence shown here is derived from an EMBL/GenBank/DDBJ whole genome shotgun (WGS) entry which is preliminary data.</text>
</comment>
<feature type="compositionally biased region" description="Low complexity" evidence="2">
    <location>
        <begin position="36"/>
        <end position="50"/>
    </location>
</feature>
<evidence type="ECO:0000256" key="2">
    <source>
        <dbReference type="SAM" id="MobiDB-lite"/>
    </source>
</evidence>
<keyword evidence="1" id="KW-0732">Signal</keyword>
<dbReference type="AlphaFoldDB" id="A0A085VYW2"/>
<dbReference type="InterPro" id="IPR013784">
    <property type="entry name" value="Carb-bd-like_fold"/>
</dbReference>
<reference evidence="3 4" key="1">
    <citation type="submission" date="2014-04" db="EMBL/GenBank/DDBJ databases">
        <title>Genome assembly of Hyalangium minutum DSM 14724.</title>
        <authorList>
            <person name="Sharma G."/>
            <person name="Subramanian S."/>
        </authorList>
    </citation>
    <scope>NUCLEOTIDE SEQUENCE [LARGE SCALE GENOMIC DNA]</scope>
    <source>
        <strain evidence="3 4">DSM 14724</strain>
    </source>
</reference>
<dbReference type="Gene3D" id="2.60.40.10">
    <property type="entry name" value="Immunoglobulins"/>
    <property type="match status" value="1"/>
</dbReference>
<organism evidence="3 4">
    <name type="scientific">Hyalangium minutum</name>
    <dbReference type="NCBI Taxonomy" id="394096"/>
    <lineage>
        <taxon>Bacteria</taxon>
        <taxon>Pseudomonadati</taxon>
        <taxon>Myxococcota</taxon>
        <taxon>Myxococcia</taxon>
        <taxon>Myxococcales</taxon>
        <taxon>Cystobacterineae</taxon>
        <taxon>Archangiaceae</taxon>
        <taxon>Hyalangium</taxon>
    </lineage>
</organism>
<evidence type="ECO:0000313" key="3">
    <source>
        <dbReference type="EMBL" id="KFE60625.1"/>
    </source>
</evidence>
<dbReference type="SUPFAM" id="SSF49452">
    <property type="entry name" value="Starch-binding domain-like"/>
    <property type="match status" value="3"/>
</dbReference>
<dbReference type="Gene3D" id="2.60.40.1120">
    <property type="entry name" value="Carboxypeptidase-like, regulatory domain"/>
    <property type="match status" value="2"/>
</dbReference>
<dbReference type="EMBL" id="JMCB01000030">
    <property type="protein sequence ID" value="KFE60625.1"/>
    <property type="molecule type" value="Genomic_DNA"/>
</dbReference>
<protein>
    <recommendedName>
        <fullName evidence="5">Carboxypeptidase regulatory-like domain-containing protein</fullName>
    </recommendedName>
</protein>
<feature type="region of interest" description="Disordered" evidence="2">
    <location>
        <begin position="36"/>
        <end position="69"/>
    </location>
</feature>
<dbReference type="InterPro" id="IPR013783">
    <property type="entry name" value="Ig-like_fold"/>
</dbReference>
<gene>
    <name evidence="3" type="ORF">DB31_5964</name>
</gene>
<evidence type="ECO:0008006" key="5">
    <source>
        <dbReference type="Google" id="ProtNLM"/>
    </source>
</evidence>
<keyword evidence="4" id="KW-1185">Reference proteome</keyword>
<dbReference type="RefSeq" id="WP_044199220.1">
    <property type="nucleotide sequence ID" value="NZ_JMCB01000030.1"/>
</dbReference>
<sequence>MRRPLKRAAFIVLGLVLLGLVVGLFWKEAPSAPESEAARASSQPASREAALPGRAPVASTPPAPGDLSIRGVVRDAQGPVAGAVVLATGVDPRETLSELPAEQGGLRGLSPPQVVQWYAPASALFMRHVAAREGDVLVLARTTSAADGAFLLEGLGPGTVTLWADSPRGAAVLRQVPSGQQHAELVLAAGHHAEGLVVGHDEGPLQGVLVTAIHLSLGRFFDTVTDAQGMFRFEPLPPGEYFLVFTKPGWLSEFFSLQELYKFNARTTLERPRRISGRVLQGGAPAASAHVQLTDNGHLWETQTDAQGRFAFDELRESSYVLQAVKEPERALLTLAFRKDPMESLTLELSPPAFLEGTVSDEAGAPVEGAEVEAHGPWRNSAGKVATDVRGHYRLGPLAKGTYGVSVQADSYLDHYSNKNLPEDGSLLDFTLKKIVPVEGIAVDTEGRPLPHLPLQLWRPGAREGSYMVGHHRRPNMPVTSARTDERGAFKISAPTPGPYELATDSSEVRLTSMSVVAPAQEVRFAVNRGLSLAGVLMDEAGKPVQGAQLLSVDAAPPYHAGEVVLTDAEGRFLLPALSEGSYLIYAWYEGDRTLREVSTRVELRRSLSSPLQLRFEPGHSWTGWVEDDQGRPLAGVTVTLDRAQDPAEPEVENALLVAVPGITVLSGPDGRFTFHHLTRATYGFRFEKPGYMIRLPRDSTVVSQSDFSDALTVHVSAGELRFVLERDEDKEPEP</sequence>
<evidence type="ECO:0000313" key="4">
    <source>
        <dbReference type="Proteomes" id="UP000028725"/>
    </source>
</evidence>
<dbReference type="Pfam" id="PF13620">
    <property type="entry name" value="CarboxypepD_reg"/>
    <property type="match status" value="2"/>
</dbReference>
<dbReference type="GO" id="GO:0030246">
    <property type="term" value="F:carbohydrate binding"/>
    <property type="evidence" value="ECO:0007669"/>
    <property type="project" value="InterPro"/>
</dbReference>
<evidence type="ECO:0000256" key="1">
    <source>
        <dbReference type="ARBA" id="ARBA00022729"/>
    </source>
</evidence>
<dbReference type="STRING" id="394096.DB31_5964"/>
<name>A0A085VYW2_9BACT</name>
<dbReference type="SUPFAM" id="SSF49464">
    <property type="entry name" value="Carboxypeptidase regulatory domain-like"/>
    <property type="match status" value="3"/>
</dbReference>